<evidence type="ECO:0000313" key="3">
    <source>
        <dbReference type="EMBL" id="GAX11764.1"/>
    </source>
</evidence>
<dbReference type="OrthoDB" id="43720at2759"/>
<keyword evidence="4" id="KW-1185">Reference proteome</keyword>
<proteinExistence type="predicted"/>
<reference evidence="3 4" key="1">
    <citation type="journal article" date="2015" name="Plant Cell">
        <title>Oil accumulation by the oleaginous diatom Fistulifera solaris as revealed by the genome and transcriptome.</title>
        <authorList>
            <person name="Tanaka T."/>
            <person name="Maeda Y."/>
            <person name="Veluchamy A."/>
            <person name="Tanaka M."/>
            <person name="Abida H."/>
            <person name="Marechal E."/>
            <person name="Bowler C."/>
            <person name="Muto M."/>
            <person name="Sunaga Y."/>
            <person name="Tanaka M."/>
            <person name="Yoshino T."/>
            <person name="Taniguchi T."/>
            <person name="Fukuda Y."/>
            <person name="Nemoto M."/>
            <person name="Matsumoto M."/>
            <person name="Wong P.S."/>
            <person name="Aburatani S."/>
            <person name="Fujibuchi W."/>
        </authorList>
    </citation>
    <scope>NUCLEOTIDE SEQUENCE [LARGE SCALE GENOMIC DNA]</scope>
    <source>
        <strain evidence="3 4">JPCC DA0580</strain>
    </source>
</reference>
<name>A0A1Z5JCN2_FISSO</name>
<keyword evidence="2" id="KW-0812">Transmembrane</keyword>
<organism evidence="3 4">
    <name type="scientific">Fistulifera solaris</name>
    <name type="common">Oleaginous diatom</name>
    <dbReference type="NCBI Taxonomy" id="1519565"/>
    <lineage>
        <taxon>Eukaryota</taxon>
        <taxon>Sar</taxon>
        <taxon>Stramenopiles</taxon>
        <taxon>Ochrophyta</taxon>
        <taxon>Bacillariophyta</taxon>
        <taxon>Bacillariophyceae</taxon>
        <taxon>Bacillariophycidae</taxon>
        <taxon>Naviculales</taxon>
        <taxon>Naviculaceae</taxon>
        <taxon>Fistulifera</taxon>
    </lineage>
</organism>
<accession>A0A1Z5JCN2</accession>
<feature type="transmembrane region" description="Helical" evidence="2">
    <location>
        <begin position="767"/>
        <end position="791"/>
    </location>
</feature>
<dbReference type="Proteomes" id="UP000198406">
    <property type="component" value="Unassembled WGS sequence"/>
</dbReference>
<comment type="caution">
    <text evidence="3">The sequence shown here is derived from an EMBL/GenBank/DDBJ whole genome shotgun (WGS) entry which is preliminary data.</text>
</comment>
<dbReference type="EMBL" id="BDSP01000044">
    <property type="protein sequence ID" value="GAX11764.1"/>
    <property type="molecule type" value="Genomic_DNA"/>
</dbReference>
<evidence type="ECO:0000256" key="2">
    <source>
        <dbReference type="SAM" id="Phobius"/>
    </source>
</evidence>
<dbReference type="InParanoid" id="A0A1Z5JCN2"/>
<gene>
    <name evidence="3" type="ORF">FisN_7Lh145</name>
</gene>
<feature type="region of interest" description="Disordered" evidence="1">
    <location>
        <begin position="309"/>
        <end position="331"/>
    </location>
</feature>
<evidence type="ECO:0000313" key="4">
    <source>
        <dbReference type="Proteomes" id="UP000198406"/>
    </source>
</evidence>
<protein>
    <submittedName>
        <fullName evidence="3">Uncharacterized protein</fullName>
    </submittedName>
</protein>
<keyword evidence="2" id="KW-0472">Membrane</keyword>
<evidence type="ECO:0000256" key="1">
    <source>
        <dbReference type="SAM" id="MobiDB-lite"/>
    </source>
</evidence>
<dbReference type="AlphaFoldDB" id="A0A1Z5JCN2"/>
<sequence>MSHSQGHPLLRRDIAFDSERKQVLPSLLDTNCRHEIQYPVVRAIPILWFPNNKKSELNMAKFSLALAFLLASGPAAAKPAFPASLVQDARKTIALNPKLRAEEKKRQLALSDKIRSLAKPRILQNGYNNYNYNNFYSYEQNADGYANDFDMWSNEYNWNNEMEESEFGFQISNYAIKFTQCATVETFSDELADDEFSDTVLAAQRFAIFRLCPKDQCSSYSTNGCTSNYGEYIVAMDQYLAAILDQEEARVVNYCTYCQSCADLQAYKAFWAEVDYRRQAALAQAQANYEYWYQTYITNGQQQNQYQNMYNGNQNSNNGNNANNANNGNNNQDVNIAQRYYQYIRNKSNYANNYYQNNYGANGGYSNQNQIQYKWTNEDFWMMQNNYQNSYQEMQNWQVVGSATNTRFYGKPVYNGYFDGNGDFIQAYGYFNDRGTYTSLEAELDNTQWDASLWGEFPSTWQNVDLQSEDCSGEYASSCSNQYDACMVILQDGDYMGYQQSMHGYGSYSENMRGSNGQTTYSLKDFVACTEIEMFQDGNDYANQQYYEQQYMNKQQYFEEQYNCYDGDENCAQKREYAMNQYNYEMQQYMNRQYFIGPHCSGDGRTITLAVYKDQYCSVLDSDTTVKELIGYDPVQQVELVPEECISCGVNANNMESFQWYENEDPEAFQVEPMCSMLYQLSGKCNKQLTLPTTSANQYQEAQDWEQIYQSQQQEKNEEAVCAFVESLKSKSYNEYGQVIFGGSSWTAQWSSELKAESSMLSGGKKLAITILSFGVAVMAVWACFLHSTLARKNIPWRPRRKPGDFNLDPTHIARQNSGIVLGRSRSGPGSAPFL</sequence>
<keyword evidence="2" id="KW-1133">Transmembrane helix</keyword>